<dbReference type="PANTHER" id="PTHR47506">
    <property type="entry name" value="TRANSCRIPTIONAL REGULATORY PROTEIN"/>
    <property type="match status" value="1"/>
</dbReference>
<dbReference type="GO" id="GO:0003677">
    <property type="term" value="F:DNA binding"/>
    <property type="evidence" value="ECO:0007669"/>
    <property type="project" value="UniProtKB-UniRule"/>
</dbReference>
<dbReference type="AlphaFoldDB" id="A0A9X4YAR2"/>
<evidence type="ECO:0000313" key="6">
    <source>
        <dbReference type="EMBL" id="MYL25830.1"/>
    </source>
</evidence>
<sequence>MPRTARHDYAISLERAAHLFWEKGYHACSLKDLEATLDMRPGSIYAAFGSKEQLFEAALMTYYQQLVQGMEEVLEAHERVLDGLSAYLRRLAAEATGRTGARSAPVSACMMVKTLLEVTTDTPGLSHTVNQLFDRIESDLTALLEHALDQGELPRGSDCARLARLWQAQIMALRTFAHREVDAESVEQLAEDMVALLRSSSGREV</sequence>
<dbReference type="RefSeq" id="WP_160898144.1">
    <property type="nucleotide sequence ID" value="NZ_WMEX01000002.1"/>
</dbReference>
<protein>
    <submittedName>
        <fullName evidence="6">TetR family transcriptional regulator</fullName>
    </submittedName>
</protein>
<evidence type="ECO:0000256" key="4">
    <source>
        <dbReference type="PROSITE-ProRule" id="PRU00335"/>
    </source>
</evidence>
<keyword evidence="3" id="KW-0804">Transcription</keyword>
<evidence type="ECO:0000256" key="3">
    <source>
        <dbReference type="ARBA" id="ARBA00023163"/>
    </source>
</evidence>
<dbReference type="SUPFAM" id="SSF48498">
    <property type="entry name" value="Tetracyclin repressor-like, C-terminal domain"/>
    <property type="match status" value="1"/>
</dbReference>
<keyword evidence="1" id="KW-0805">Transcription regulation</keyword>
<evidence type="ECO:0000256" key="2">
    <source>
        <dbReference type="ARBA" id="ARBA00023125"/>
    </source>
</evidence>
<dbReference type="Proteomes" id="UP000460751">
    <property type="component" value="Unassembled WGS sequence"/>
</dbReference>
<organism evidence="6 7">
    <name type="scientific">Vreelandella halophila</name>
    <dbReference type="NCBI Taxonomy" id="86177"/>
    <lineage>
        <taxon>Bacteria</taxon>
        <taxon>Pseudomonadati</taxon>
        <taxon>Pseudomonadota</taxon>
        <taxon>Gammaproteobacteria</taxon>
        <taxon>Oceanospirillales</taxon>
        <taxon>Halomonadaceae</taxon>
        <taxon>Vreelandella</taxon>
    </lineage>
</organism>
<name>A0A9X4YAR2_9GAMM</name>
<evidence type="ECO:0000313" key="7">
    <source>
        <dbReference type="Proteomes" id="UP000460751"/>
    </source>
</evidence>
<dbReference type="SUPFAM" id="SSF46689">
    <property type="entry name" value="Homeodomain-like"/>
    <property type="match status" value="1"/>
</dbReference>
<proteinExistence type="predicted"/>
<dbReference type="EMBL" id="WMEX01000002">
    <property type="protein sequence ID" value="MYL25830.1"/>
    <property type="molecule type" value="Genomic_DNA"/>
</dbReference>
<evidence type="ECO:0000259" key="5">
    <source>
        <dbReference type="PROSITE" id="PS50977"/>
    </source>
</evidence>
<keyword evidence="2 4" id="KW-0238">DNA-binding</keyword>
<dbReference type="InterPro" id="IPR009057">
    <property type="entry name" value="Homeodomain-like_sf"/>
</dbReference>
<evidence type="ECO:0000256" key="1">
    <source>
        <dbReference type="ARBA" id="ARBA00023015"/>
    </source>
</evidence>
<dbReference type="Pfam" id="PF16925">
    <property type="entry name" value="TetR_C_13"/>
    <property type="match status" value="1"/>
</dbReference>
<feature type="domain" description="HTH tetR-type" evidence="5">
    <location>
        <begin position="6"/>
        <end position="66"/>
    </location>
</feature>
<dbReference type="Pfam" id="PF00440">
    <property type="entry name" value="TetR_N"/>
    <property type="match status" value="1"/>
</dbReference>
<accession>A0A9X4YAR2</accession>
<dbReference type="InterPro" id="IPR001647">
    <property type="entry name" value="HTH_TetR"/>
</dbReference>
<keyword evidence="7" id="KW-1185">Reference proteome</keyword>
<gene>
    <name evidence="6" type="ORF">GLW01_03395</name>
</gene>
<dbReference type="PANTHER" id="PTHR47506:SF10">
    <property type="entry name" value="TRANSCRIPTIONAL REGULATORY PROTEIN"/>
    <property type="match status" value="1"/>
</dbReference>
<dbReference type="Gene3D" id="1.10.357.10">
    <property type="entry name" value="Tetracycline Repressor, domain 2"/>
    <property type="match status" value="1"/>
</dbReference>
<reference evidence="6 7" key="1">
    <citation type="submission" date="2019-11" db="EMBL/GenBank/DDBJ databases">
        <title>Genome sequences of 17 halophilic strains isolated from different environments.</title>
        <authorList>
            <person name="Furrow R.E."/>
        </authorList>
    </citation>
    <scope>NUCLEOTIDE SEQUENCE [LARGE SCALE GENOMIC DNA]</scope>
    <source>
        <strain evidence="6 7">22507_15_FS</strain>
    </source>
</reference>
<dbReference type="InterPro" id="IPR011075">
    <property type="entry name" value="TetR_C"/>
</dbReference>
<dbReference type="Gene3D" id="1.10.10.60">
    <property type="entry name" value="Homeodomain-like"/>
    <property type="match status" value="1"/>
</dbReference>
<dbReference type="PROSITE" id="PS50977">
    <property type="entry name" value="HTH_TETR_2"/>
    <property type="match status" value="1"/>
</dbReference>
<dbReference type="InterPro" id="IPR036271">
    <property type="entry name" value="Tet_transcr_reg_TetR-rel_C_sf"/>
</dbReference>
<feature type="DNA-binding region" description="H-T-H motif" evidence="4">
    <location>
        <begin position="29"/>
        <end position="48"/>
    </location>
</feature>
<comment type="caution">
    <text evidence="6">The sequence shown here is derived from an EMBL/GenBank/DDBJ whole genome shotgun (WGS) entry which is preliminary data.</text>
</comment>
<dbReference type="OrthoDB" id="270177at2"/>